<accession>A0A061D4V5</accession>
<feature type="compositionally biased region" description="Polar residues" evidence="1">
    <location>
        <begin position="540"/>
        <end position="563"/>
    </location>
</feature>
<proteinExistence type="predicted"/>
<protein>
    <submittedName>
        <fullName evidence="2">Uncharacterized protein</fullName>
    </submittedName>
</protein>
<organism evidence="2 3">
    <name type="scientific">Babesia bigemina</name>
    <dbReference type="NCBI Taxonomy" id="5866"/>
    <lineage>
        <taxon>Eukaryota</taxon>
        <taxon>Sar</taxon>
        <taxon>Alveolata</taxon>
        <taxon>Apicomplexa</taxon>
        <taxon>Aconoidasida</taxon>
        <taxon>Piroplasmida</taxon>
        <taxon>Babesiidae</taxon>
        <taxon>Babesia</taxon>
    </lineage>
</organism>
<evidence type="ECO:0000313" key="2">
    <source>
        <dbReference type="EMBL" id="CDR95077.1"/>
    </source>
</evidence>
<dbReference type="EMBL" id="LK391708">
    <property type="protein sequence ID" value="CDR95077.1"/>
    <property type="molecule type" value="Genomic_DNA"/>
</dbReference>
<evidence type="ECO:0000256" key="1">
    <source>
        <dbReference type="SAM" id="MobiDB-lite"/>
    </source>
</evidence>
<dbReference type="VEuPathDB" id="PiroplasmaDB:BBBOND_0202340"/>
<sequence>MKAGYVPAWLPAGFKADEDRPRCRLSPLAHEWLRRIEDPVCKCRCCALTVEVAGANADGAVPRSEGATTASQSTKPRMHDWVDVCGIGTTVSPRHSGGDAKPADAVPPISPSMVNRYGVSGQVAAATVADGSGASCPSPPDAVGLLPGEADASYHCALRWLGRTLAHLDALERLSFGQEFRRRQLHLLLSMDADQGCGGAKAVGDASGGNGGRDPHAAVATLLRQWIAFDDNFRRVYADVCRAYNRLVRMEVQLNLLRTNSLLMLEEDSCARSTPRQGMVTHSDFAVDSERYGKLVSIWSSKLVALRDRNLSEFRHYVVSAVADLSTLPVPRALVFVEECEAERSLVMSSGEEPGEQQQRTSKDSAPLRAGATYVGETDAVSGSQGATNRGSPSGDQAELSPFGSFRTTSVDGVLECTLDVADEDAECYEDECPADYTELFAEAVDVVTDYCQSRGISEESSLDYVSRVSDLSNRLLPRVVRASASTPIHSDDYLDATVHCLRDPPAVGETQGASASIDSSAGAAVRLVKRDAGRDRYHQTSTARVTSDVSSVNSVPSRSARSSFGDGLPAWASKNRYVAMLLRTNLTVVDALRCLPTAPGGRRKLVCFSNGSLRDLFLNQPGATESVDLGSLLASHADGTFMGDPGLREDVKPTAQLRSGPEAVLRALLTEDLASDEIDKIIHTWFPTLSYSPSRSVPECAAVFNWRSIRDVLAPADDEEPDKRGDADYLHSAVWRHRLSAFNALTGLHLSRLLADRALVEPRVRYDSGGYADSWDFLPLRSTCDFRNHIPIKYTMRSSSGHGGSSYGWVQSLFGGDGVAAAGPDRGPHPKVSPHSGAPADVLPIACASTPVNAVVIPIHCGPIELSDAYRTMGEICDCLTDYVFPPLYEQHRFACVDVKYGARVRSAKRHGKCDASPRGDGGDVDRVGACCELGATGCVDMGGNNCQDARCRVCRVGCRQAGPAPLSKKEPADKSKASHGPCCGGSAEIDTTRLGNVFVSRHSNLCLGSQWSSHLDRGSVSLVFYIVCCEGADAASHPLLDPGSHESILRQSERMRPVLSGLDRILSLCARWKVATLSLPAALSCCFRADGGSGGADSGASEAYMRCLATATHLTAGMCRRAYPVAVNLVFPEALRASGVEKAASTIFSSRMGTF</sequence>
<feature type="region of interest" description="Disordered" evidence="1">
    <location>
        <begin position="535"/>
        <end position="565"/>
    </location>
</feature>
<evidence type="ECO:0000313" key="3">
    <source>
        <dbReference type="Proteomes" id="UP000033188"/>
    </source>
</evidence>
<gene>
    <name evidence="2" type="ORF">BBBOND_0202340</name>
</gene>
<dbReference type="RefSeq" id="XP_012767263.1">
    <property type="nucleotide sequence ID" value="XM_012911809.1"/>
</dbReference>
<dbReference type="GeneID" id="24563618"/>
<name>A0A061D4V5_BABBI</name>
<reference evidence="3" key="1">
    <citation type="submission" date="2014-06" db="EMBL/GenBank/DDBJ databases">
        <authorList>
            <person name="Aslett M."/>
            <person name="De Silva N."/>
        </authorList>
    </citation>
    <scope>NUCLEOTIDE SEQUENCE [LARGE SCALE GENOMIC DNA]</scope>
    <source>
        <strain evidence="3">Bond</strain>
    </source>
</reference>
<dbReference type="AlphaFoldDB" id="A0A061D4V5"/>
<dbReference type="KEGG" id="bbig:BBBOND_0202340"/>
<keyword evidence="3" id="KW-1185">Reference proteome</keyword>
<dbReference type="OrthoDB" id="365897at2759"/>
<feature type="region of interest" description="Disordered" evidence="1">
    <location>
        <begin position="347"/>
        <end position="404"/>
    </location>
</feature>
<feature type="compositionally biased region" description="Polar residues" evidence="1">
    <location>
        <begin position="381"/>
        <end position="395"/>
    </location>
</feature>
<dbReference type="Proteomes" id="UP000033188">
    <property type="component" value="Chromosome 2"/>
</dbReference>